<organism evidence="2 3">
    <name type="scientific">Chara braunii</name>
    <name type="common">Braun's stonewort</name>
    <dbReference type="NCBI Taxonomy" id="69332"/>
    <lineage>
        <taxon>Eukaryota</taxon>
        <taxon>Viridiplantae</taxon>
        <taxon>Streptophyta</taxon>
        <taxon>Charophyceae</taxon>
        <taxon>Charales</taxon>
        <taxon>Characeae</taxon>
        <taxon>Chara</taxon>
    </lineage>
</organism>
<dbReference type="InterPro" id="IPR000477">
    <property type="entry name" value="RT_dom"/>
</dbReference>
<keyword evidence="3" id="KW-1185">Reference proteome</keyword>
<evidence type="ECO:0000313" key="2">
    <source>
        <dbReference type="EMBL" id="GBG86522.1"/>
    </source>
</evidence>
<evidence type="ECO:0000313" key="3">
    <source>
        <dbReference type="Proteomes" id="UP000265515"/>
    </source>
</evidence>
<accession>A0A388LWC9</accession>
<dbReference type="SUPFAM" id="SSF56219">
    <property type="entry name" value="DNase I-like"/>
    <property type="match status" value="1"/>
</dbReference>
<feature type="domain" description="Reverse transcriptase" evidence="1">
    <location>
        <begin position="476"/>
        <end position="650"/>
    </location>
</feature>
<dbReference type="EMBL" id="BFEA01000569">
    <property type="protein sequence ID" value="GBG86522.1"/>
    <property type="molecule type" value="Genomic_DNA"/>
</dbReference>
<dbReference type="AlphaFoldDB" id="A0A388LWC9"/>
<name>A0A388LWC9_CHABU</name>
<dbReference type="InterPro" id="IPR036691">
    <property type="entry name" value="Endo/exonu/phosph_ase_sf"/>
</dbReference>
<gene>
    <name evidence="2" type="ORF">CBR_g41585</name>
</gene>
<evidence type="ECO:0000259" key="1">
    <source>
        <dbReference type="Pfam" id="PF00078"/>
    </source>
</evidence>
<dbReference type="Gramene" id="GBG86522">
    <property type="protein sequence ID" value="GBG86522"/>
    <property type="gene ID" value="CBR_g41585"/>
</dbReference>
<proteinExistence type="predicted"/>
<dbReference type="PANTHER" id="PTHR31635:SF196">
    <property type="entry name" value="REVERSE TRANSCRIPTASE DOMAIN-CONTAINING PROTEIN-RELATED"/>
    <property type="match status" value="1"/>
</dbReference>
<comment type="caution">
    <text evidence="2">The sequence shown here is derived from an EMBL/GenBank/DDBJ whole genome shotgun (WGS) entry which is preliminary data.</text>
</comment>
<sequence length="719" mass="81897">MEEHTRQAIGQCYDEGIVQLAADVGEVVIDERGKWFKVNKSYDAIKERWLKERTVILIFQDEARDLMRSVKEDLIRSYEDGWMARRLFNPEIRRGRITFESRNVVSYVAKAVEVATWLVQKRSLKLILRGIKYPVMVKLWLTKGELKDLRLREAETNFWIIALRVPLDAMCYLPSAAEGLFGGTNQLESVIMAIYAPASPTPRAEFFATINSIIRATNNLVLLGDWNVSLDEALSGNPRIAGRRDATTLLEFVQKHDLTNPFRSLNPEDPGLTWLAEWEKVQLEKHTRWEEMLRVKGIIVHDRTTRETFRKLLPSYSFHQVVLLDHPFDPGAMQATSQEQMLEYAKLYYSDILTARRVQDTCDTDLSLERNMWEDTTMRVREEDRLVLDKPVIVEELRQTLKVMAAGKCPGRDGLRVEFYKACWAAVGPALVEVYNEVLLEGKLGDLMTYGVIAVMFKKGEGKYKELSPAENLDLAVLLLDMEKAYDSVGWSFVLTTLRKMGFGLGFCKWVVAMYTVATSLVQVNGHLSRHFELSRSLRQGCPLAPLLFVLQLEVPLNCIRRHPRIRGLQVARDRECRAKDLADDLFLISANTAESLWALRSVSLDYSLLSEAQVNWGKSTFLLPEGYELQVEWGMKRVDPETGERFLGVMVSTRLMGLVQGHILQQRVLAKLGLWGSAWHLSLYGGALVINVALDCEGISSVRDSRDQKTGDTVPVET</sequence>
<dbReference type="Pfam" id="PF00078">
    <property type="entry name" value="RVT_1"/>
    <property type="match status" value="1"/>
</dbReference>
<protein>
    <recommendedName>
        <fullName evidence="1">Reverse transcriptase domain-containing protein</fullName>
    </recommendedName>
</protein>
<dbReference type="Proteomes" id="UP000265515">
    <property type="component" value="Unassembled WGS sequence"/>
</dbReference>
<reference evidence="2 3" key="1">
    <citation type="journal article" date="2018" name="Cell">
        <title>The Chara Genome: Secondary Complexity and Implications for Plant Terrestrialization.</title>
        <authorList>
            <person name="Nishiyama T."/>
            <person name="Sakayama H."/>
            <person name="Vries J.D."/>
            <person name="Buschmann H."/>
            <person name="Saint-Marcoux D."/>
            <person name="Ullrich K.K."/>
            <person name="Haas F.B."/>
            <person name="Vanderstraeten L."/>
            <person name="Becker D."/>
            <person name="Lang D."/>
            <person name="Vosolsobe S."/>
            <person name="Rombauts S."/>
            <person name="Wilhelmsson P.K.I."/>
            <person name="Janitza P."/>
            <person name="Kern R."/>
            <person name="Heyl A."/>
            <person name="Rumpler F."/>
            <person name="Villalobos L.I.A.C."/>
            <person name="Clay J.M."/>
            <person name="Skokan R."/>
            <person name="Toyoda A."/>
            <person name="Suzuki Y."/>
            <person name="Kagoshima H."/>
            <person name="Schijlen E."/>
            <person name="Tajeshwar N."/>
            <person name="Catarino B."/>
            <person name="Hetherington A.J."/>
            <person name="Saltykova A."/>
            <person name="Bonnot C."/>
            <person name="Breuninger H."/>
            <person name="Symeonidi A."/>
            <person name="Radhakrishnan G.V."/>
            <person name="Van Nieuwerburgh F."/>
            <person name="Deforce D."/>
            <person name="Chang C."/>
            <person name="Karol K.G."/>
            <person name="Hedrich R."/>
            <person name="Ulvskov P."/>
            <person name="Glockner G."/>
            <person name="Delwiche C.F."/>
            <person name="Petrasek J."/>
            <person name="Van de Peer Y."/>
            <person name="Friml J."/>
            <person name="Beilby M."/>
            <person name="Dolan L."/>
            <person name="Kohara Y."/>
            <person name="Sugano S."/>
            <person name="Fujiyama A."/>
            <person name="Delaux P.-M."/>
            <person name="Quint M."/>
            <person name="TheiBen G."/>
            <person name="Hagemann M."/>
            <person name="Harholt J."/>
            <person name="Dunand C."/>
            <person name="Zachgo S."/>
            <person name="Langdale J."/>
            <person name="Maumus F."/>
            <person name="Straeten D.V.D."/>
            <person name="Gould S.B."/>
            <person name="Rensing S.A."/>
        </authorList>
    </citation>
    <scope>NUCLEOTIDE SEQUENCE [LARGE SCALE GENOMIC DNA]</scope>
    <source>
        <strain evidence="2 3">S276</strain>
    </source>
</reference>
<dbReference type="Gene3D" id="3.60.10.10">
    <property type="entry name" value="Endonuclease/exonuclease/phosphatase"/>
    <property type="match status" value="1"/>
</dbReference>
<dbReference type="PANTHER" id="PTHR31635">
    <property type="entry name" value="REVERSE TRANSCRIPTASE DOMAIN-CONTAINING PROTEIN-RELATED"/>
    <property type="match status" value="1"/>
</dbReference>
<dbReference type="OrthoDB" id="1938625at2759"/>